<dbReference type="Proteomes" id="UP000215214">
    <property type="component" value="Chromosome TJEJU"/>
</dbReference>
<keyword evidence="2" id="KW-0436">Ligase</keyword>
<evidence type="ECO:0000313" key="7">
    <source>
        <dbReference type="EMBL" id="SNR15857.1"/>
    </source>
</evidence>
<dbReference type="SUPFAM" id="SSF56091">
    <property type="entry name" value="DNA ligase/mRNA capping enzyme, catalytic domain"/>
    <property type="match status" value="1"/>
</dbReference>
<dbReference type="InterPro" id="IPR041948">
    <property type="entry name" value="Rnl1/2_C_sf"/>
</dbReference>
<dbReference type="Pfam" id="PF18043">
    <property type="entry name" value="T4_Rnl2_C"/>
    <property type="match status" value="1"/>
</dbReference>
<dbReference type="GO" id="GO:0005524">
    <property type="term" value="F:ATP binding"/>
    <property type="evidence" value="ECO:0007669"/>
    <property type="project" value="UniProtKB-KW"/>
</dbReference>
<dbReference type="AlphaFoldDB" id="A0A238U9K0"/>
<dbReference type="Gene3D" id="3.30.1490.70">
    <property type="match status" value="1"/>
</dbReference>
<dbReference type="Pfam" id="PF09414">
    <property type="entry name" value="RNA_ligase"/>
    <property type="match status" value="1"/>
</dbReference>
<comment type="catalytic activity">
    <reaction evidence="5">
        <text>ATP + (ribonucleotide)n-3'-hydroxyl + 5'-phospho-(ribonucleotide)m = (ribonucleotide)n+m + AMP + diphosphate.</text>
        <dbReference type="EC" id="6.5.1.3"/>
    </reaction>
</comment>
<evidence type="ECO:0000313" key="8">
    <source>
        <dbReference type="Proteomes" id="UP000215214"/>
    </source>
</evidence>
<dbReference type="InterPro" id="IPR000595">
    <property type="entry name" value="cNMP-bd_dom"/>
</dbReference>
<dbReference type="NCBIfam" id="TIGR02307">
    <property type="entry name" value="RNA_lig_RNL2"/>
    <property type="match status" value="1"/>
</dbReference>
<dbReference type="Gene3D" id="1.10.10.1810">
    <property type="entry name" value="RNA ligase"/>
    <property type="match status" value="1"/>
</dbReference>
<dbReference type="GO" id="GO:0003972">
    <property type="term" value="F:RNA ligase (ATP) activity"/>
    <property type="evidence" value="ECO:0007669"/>
    <property type="project" value="UniProtKB-EC"/>
</dbReference>
<evidence type="ECO:0000256" key="5">
    <source>
        <dbReference type="ARBA" id="ARBA00034038"/>
    </source>
</evidence>
<evidence type="ECO:0000259" key="6">
    <source>
        <dbReference type="PROSITE" id="PS50042"/>
    </source>
</evidence>
<sequence>MFNNNEFESHLLHKRAKRELVIIKKIKIMFKKYNSIENTYREKQIEQVYLHGYDKEKYVVQEKVHGANFSFITDGEVIQVAKRSGLIAEGEKFNNYKYVLEKYRTAIEKLYVLVKEKYPTMTEVTVYGEIFGGSYEHSEVPKSKGMSRIQKGVFYTPDNDFYAFDIRIDQDVYLNVDEANELFETVRLFYAKSLFEGSFKDCLAYSNEFDSKIPGWLGLPEIKDNTCEGVVIKPVESKIFKNGTRVIFKNKNEKWSERSHATTRVRKTTVVSFSDKEKETLEKLMSYINENRLMNVQSKLGDFEPKQTGKTIGLLSQDAFVDFKKDYEDEWNTIEKERQKLFTKALNKEAVSLVKEVLLFK</sequence>
<gene>
    <name evidence="7" type="ORF">TJEJU_2164</name>
</gene>
<dbReference type="InterPro" id="IPR040609">
    <property type="entry name" value="Rnl2_C"/>
</dbReference>
<evidence type="ECO:0000256" key="1">
    <source>
        <dbReference type="ARBA" id="ARBA00012724"/>
    </source>
</evidence>
<keyword evidence="4" id="KW-0067">ATP-binding</keyword>
<dbReference type="InterPro" id="IPR021122">
    <property type="entry name" value="RNA_ligase_dom_REL/Rnl2"/>
</dbReference>
<keyword evidence="8" id="KW-1185">Reference proteome</keyword>
<dbReference type="InterPro" id="IPR012647">
    <property type="entry name" value="RNA_lig_RNL2"/>
</dbReference>
<feature type="domain" description="Cyclic nucleotide-binding" evidence="6">
    <location>
        <begin position="32"/>
        <end position="106"/>
    </location>
</feature>
<proteinExistence type="predicted"/>
<protein>
    <recommendedName>
        <fullName evidence="1">RNA ligase (ATP)</fullName>
        <ecNumber evidence="1">6.5.1.3</ecNumber>
    </recommendedName>
</protein>
<name>A0A238U9K0_9FLAO</name>
<keyword evidence="3" id="KW-0547">Nucleotide-binding</keyword>
<dbReference type="EC" id="6.5.1.3" evidence="1"/>
<accession>A0A238U9K0</accession>
<evidence type="ECO:0000256" key="4">
    <source>
        <dbReference type="ARBA" id="ARBA00022840"/>
    </source>
</evidence>
<evidence type="ECO:0000256" key="2">
    <source>
        <dbReference type="ARBA" id="ARBA00022598"/>
    </source>
</evidence>
<dbReference type="KEGG" id="tje:TJEJU_2164"/>
<dbReference type="EMBL" id="LT899436">
    <property type="protein sequence ID" value="SNR15857.1"/>
    <property type="molecule type" value="Genomic_DNA"/>
</dbReference>
<dbReference type="Gene3D" id="3.30.470.30">
    <property type="entry name" value="DNA ligase/mRNA capping enzyme"/>
    <property type="match status" value="1"/>
</dbReference>
<organism evidence="7 8">
    <name type="scientific">Tenacibaculum jejuense</name>
    <dbReference type="NCBI Taxonomy" id="584609"/>
    <lineage>
        <taxon>Bacteria</taxon>
        <taxon>Pseudomonadati</taxon>
        <taxon>Bacteroidota</taxon>
        <taxon>Flavobacteriia</taxon>
        <taxon>Flavobacteriales</taxon>
        <taxon>Flavobacteriaceae</taxon>
        <taxon>Tenacibaculum</taxon>
    </lineage>
</organism>
<evidence type="ECO:0000256" key="3">
    <source>
        <dbReference type="ARBA" id="ARBA00022741"/>
    </source>
</evidence>
<dbReference type="PROSITE" id="PS50042">
    <property type="entry name" value="CNMP_BINDING_3"/>
    <property type="match status" value="1"/>
</dbReference>
<reference evidence="7 8" key="1">
    <citation type="submission" date="2017-07" db="EMBL/GenBank/DDBJ databases">
        <authorList>
            <person name="Sun Z.S."/>
            <person name="Albrecht U."/>
            <person name="Echele G."/>
            <person name="Lee C.C."/>
        </authorList>
    </citation>
    <scope>NUCLEOTIDE SEQUENCE [LARGE SCALE GENOMIC DNA]</scope>
    <source>
        <strain evidence="8">type strain: KCTC 22618</strain>
    </source>
</reference>